<dbReference type="EMBL" id="JBEDUW010000291">
    <property type="protein sequence ID" value="KAK9901516.1"/>
    <property type="molecule type" value="Genomic_DNA"/>
</dbReference>
<sequence length="85" mass="9244">MITCDLLQGTQVHVETIDRSPPKPASAPRCAPSSALVVSYHARLQLMCIGLIITIVACATKSTFSPVMRTSHMIYLNTLKRSITS</sequence>
<keyword evidence="2" id="KW-1185">Reference proteome</keyword>
<comment type="caution">
    <text evidence="1">The sequence shown here is derived from an EMBL/GenBank/DDBJ whole genome shotgun (WGS) entry which is preliminary data.</text>
</comment>
<evidence type="ECO:0000313" key="1">
    <source>
        <dbReference type="EMBL" id="KAK9901516.1"/>
    </source>
</evidence>
<dbReference type="AlphaFoldDB" id="A0AAW1VKL5"/>
<gene>
    <name evidence="1" type="ORF">M0R45_002049</name>
</gene>
<reference evidence="1 2" key="1">
    <citation type="journal article" date="2023" name="G3 (Bethesda)">
        <title>A chromosome-length genome assembly and annotation of blackberry (Rubus argutus, cv. 'Hillquist').</title>
        <authorList>
            <person name="Bruna T."/>
            <person name="Aryal R."/>
            <person name="Dudchenko O."/>
            <person name="Sargent D.J."/>
            <person name="Mead D."/>
            <person name="Buti M."/>
            <person name="Cavallini A."/>
            <person name="Hytonen T."/>
            <person name="Andres J."/>
            <person name="Pham M."/>
            <person name="Weisz D."/>
            <person name="Mascagni F."/>
            <person name="Usai G."/>
            <person name="Natali L."/>
            <person name="Bassil N."/>
            <person name="Fernandez G.E."/>
            <person name="Lomsadze A."/>
            <person name="Armour M."/>
            <person name="Olukolu B."/>
            <person name="Poorten T."/>
            <person name="Britton C."/>
            <person name="Davik J."/>
            <person name="Ashrafi H."/>
            <person name="Aiden E.L."/>
            <person name="Borodovsky M."/>
            <person name="Worthington M."/>
        </authorList>
    </citation>
    <scope>NUCLEOTIDE SEQUENCE [LARGE SCALE GENOMIC DNA]</scope>
    <source>
        <strain evidence="1">PI 553951</strain>
    </source>
</reference>
<accession>A0AAW1VKL5</accession>
<protein>
    <submittedName>
        <fullName evidence="1">Uncharacterized protein</fullName>
    </submittedName>
</protein>
<evidence type="ECO:0000313" key="2">
    <source>
        <dbReference type="Proteomes" id="UP001457282"/>
    </source>
</evidence>
<proteinExistence type="predicted"/>
<dbReference type="Proteomes" id="UP001457282">
    <property type="component" value="Unassembled WGS sequence"/>
</dbReference>
<organism evidence="1 2">
    <name type="scientific">Rubus argutus</name>
    <name type="common">Southern blackberry</name>
    <dbReference type="NCBI Taxonomy" id="59490"/>
    <lineage>
        <taxon>Eukaryota</taxon>
        <taxon>Viridiplantae</taxon>
        <taxon>Streptophyta</taxon>
        <taxon>Embryophyta</taxon>
        <taxon>Tracheophyta</taxon>
        <taxon>Spermatophyta</taxon>
        <taxon>Magnoliopsida</taxon>
        <taxon>eudicotyledons</taxon>
        <taxon>Gunneridae</taxon>
        <taxon>Pentapetalae</taxon>
        <taxon>rosids</taxon>
        <taxon>fabids</taxon>
        <taxon>Rosales</taxon>
        <taxon>Rosaceae</taxon>
        <taxon>Rosoideae</taxon>
        <taxon>Rosoideae incertae sedis</taxon>
        <taxon>Rubus</taxon>
    </lineage>
</organism>
<name>A0AAW1VKL5_RUBAR</name>